<dbReference type="InterPro" id="IPR008969">
    <property type="entry name" value="CarboxyPept-like_regulatory"/>
</dbReference>
<dbReference type="InterPro" id="IPR000531">
    <property type="entry name" value="Beta-barrel_TonB"/>
</dbReference>
<dbReference type="FunFam" id="2.170.130.10:FF:000008">
    <property type="entry name" value="SusC/RagA family TonB-linked outer membrane protein"/>
    <property type="match status" value="1"/>
</dbReference>
<reference evidence="13 14" key="1">
    <citation type="submission" date="2016-11" db="EMBL/GenBank/DDBJ databases">
        <authorList>
            <person name="Jaros S."/>
            <person name="Januszkiewicz K."/>
            <person name="Wedrychowicz H."/>
        </authorList>
    </citation>
    <scope>NUCLEOTIDE SEQUENCE [LARGE SCALE GENOMIC DNA]</scope>
    <source>
        <strain evidence="13 14">DSM 24787</strain>
    </source>
</reference>
<evidence type="ECO:0000256" key="5">
    <source>
        <dbReference type="ARBA" id="ARBA00023077"/>
    </source>
</evidence>
<dbReference type="Gene3D" id="2.40.170.20">
    <property type="entry name" value="TonB-dependent receptor, beta-barrel domain"/>
    <property type="match status" value="1"/>
</dbReference>
<dbReference type="Gene3D" id="2.170.130.10">
    <property type="entry name" value="TonB-dependent receptor, plug domain"/>
    <property type="match status" value="1"/>
</dbReference>
<dbReference type="STRING" id="536979.SAMN04488055_5083"/>
<dbReference type="AlphaFoldDB" id="A0A1N6K4V4"/>
<organism evidence="13 14">
    <name type="scientific">Chitinophaga niabensis</name>
    <dbReference type="NCBI Taxonomy" id="536979"/>
    <lineage>
        <taxon>Bacteria</taxon>
        <taxon>Pseudomonadati</taxon>
        <taxon>Bacteroidota</taxon>
        <taxon>Chitinophagia</taxon>
        <taxon>Chitinophagales</taxon>
        <taxon>Chitinophagaceae</taxon>
        <taxon>Chitinophaga</taxon>
    </lineage>
</organism>
<dbReference type="Pfam" id="PF07715">
    <property type="entry name" value="Plug"/>
    <property type="match status" value="1"/>
</dbReference>
<dbReference type="InterPro" id="IPR023997">
    <property type="entry name" value="TonB-dep_OMP_SusC/RagA_CS"/>
</dbReference>
<dbReference type="NCBIfam" id="TIGR04057">
    <property type="entry name" value="SusC_RagA_signa"/>
    <property type="match status" value="1"/>
</dbReference>
<feature type="domain" description="TonB-dependent receptor-like beta-barrel" evidence="11">
    <location>
        <begin position="443"/>
        <end position="865"/>
    </location>
</feature>
<keyword evidence="4 8" id="KW-0812">Transmembrane</keyword>
<dbReference type="InterPro" id="IPR023996">
    <property type="entry name" value="TonB-dep_OMP_SusC/RagA"/>
</dbReference>
<dbReference type="PROSITE" id="PS52016">
    <property type="entry name" value="TONB_DEPENDENT_REC_3"/>
    <property type="match status" value="1"/>
</dbReference>
<dbReference type="NCBIfam" id="TIGR04056">
    <property type="entry name" value="OMP_RagA_SusC"/>
    <property type="match status" value="1"/>
</dbReference>
<dbReference type="Gene3D" id="2.60.40.1120">
    <property type="entry name" value="Carboxypeptidase-like, regulatory domain"/>
    <property type="match status" value="1"/>
</dbReference>
<evidence type="ECO:0000256" key="4">
    <source>
        <dbReference type="ARBA" id="ARBA00022692"/>
    </source>
</evidence>
<keyword evidence="2 8" id="KW-0813">Transport</keyword>
<comment type="similarity">
    <text evidence="8 9">Belongs to the TonB-dependent receptor family.</text>
</comment>
<dbReference type="EMBL" id="FSRA01000002">
    <property type="protein sequence ID" value="SIO51612.1"/>
    <property type="molecule type" value="Genomic_DNA"/>
</dbReference>
<evidence type="ECO:0000256" key="6">
    <source>
        <dbReference type="ARBA" id="ARBA00023136"/>
    </source>
</evidence>
<dbReference type="InterPro" id="IPR036942">
    <property type="entry name" value="Beta-barrel_TonB_sf"/>
</dbReference>
<dbReference type="Pfam" id="PF00593">
    <property type="entry name" value="TonB_dep_Rec_b-barrel"/>
    <property type="match status" value="1"/>
</dbReference>
<gene>
    <name evidence="13" type="ORF">SAMN04488055_5083</name>
</gene>
<evidence type="ECO:0000259" key="11">
    <source>
        <dbReference type="Pfam" id="PF00593"/>
    </source>
</evidence>
<name>A0A1N6K4V4_9BACT</name>
<accession>A0A1N6K4V4</accession>
<evidence type="ECO:0000256" key="3">
    <source>
        <dbReference type="ARBA" id="ARBA00022452"/>
    </source>
</evidence>
<dbReference type="SUPFAM" id="SSF56935">
    <property type="entry name" value="Porins"/>
    <property type="match status" value="1"/>
</dbReference>
<evidence type="ECO:0000256" key="8">
    <source>
        <dbReference type="PROSITE-ProRule" id="PRU01360"/>
    </source>
</evidence>
<dbReference type="InterPro" id="IPR012910">
    <property type="entry name" value="Plug_dom"/>
</dbReference>
<evidence type="ECO:0000256" key="2">
    <source>
        <dbReference type="ARBA" id="ARBA00022448"/>
    </source>
</evidence>
<keyword evidence="10" id="KW-0732">Signal</keyword>
<evidence type="ECO:0000256" key="10">
    <source>
        <dbReference type="SAM" id="SignalP"/>
    </source>
</evidence>
<feature type="signal peptide" evidence="10">
    <location>
        <begin position="1"/>
        <end position="21"/>
    </location>
</feature>
<keyword evidence="6 8" id="KW-0472">Membrane</keyword>
<dbReference type="Pfam" id="PF13715">
    <property type="entry name" value="CarbopepD_reg_2"/>
    <property type="match status" value="1"/>
</dbReference>
<evidence type="ECO:0000256" key="9">
    <source>
        <dbReference type="RuleBase" id="RU003357"/>
    </source>
</evidence>
<protein>
    <submittedName>
        <fullName evidence="13">TonB-linked outer membrane protein, SusC/RagA family</fullName>
    </submittedName>
</protein>
<proteinExistence type="inferred from homology"/>
<feature type="domain" description="TonB-dependent receptor plug" evidence="12">
    <location>
        <begin position="121"/>
        <end position="229"/>
    </location>
</feature>
<keyword evidence="5 9" id="KW-0798">TonB box</keyword>
<dbReference type="InterPro" id="IPR037066">
    <property type="entry name" value="Plug_dom_sf"/>
</dbReference>
<keyword evidence="7 8" id="KW-0998">Cell outer membrane</keyword>
<dbReference type="GO" id="GO:0009279">
    <property type="term" value="C:cell outer membrane"/>
    <property type="evidence" value="ECO:0007669"/>
    <property type="project" value="UniProtKB-SubCell"/>
</dbReference>
<keyword evidence="3 8" id="KW-1134">Transmembrane beta strand</keyword>
<dbReference type="RefSeq" id="WP_200798361.1">
    <property type="nucleotide sequence ID" value="NZ_FSRA01000002.1"/>
</dbReference>
<keyword evidence="14" id="KW-1185">Reference proteome</keyword>
<evidence type="ECO:0000256" key="7">
    <source>
        <dbReference type="ARBA" id="ARBA00023237"/>
    </source>
</evidence>
<dbReference type="SUPFAM" id="SSF49464">
    <property type="entry name" value="Carboxypeptidase regulatory domain-like"/>
    <property type="match status" value="1"/>
</dbReference>
<comment type="subcellular location">
    <subcellularLocation>
        <location evidence="1 8">Cell outer membrane</location>
        <topology evidence="1 8">Multi-pass membrane protein</topology>
    </subcellularLocation>
</comment>
<sequence length="1051" mass="116308">MNITRLKLLLCFLLLAMGATAQTPAATKLITGKITDTEGLPLEGVTVLVKGATAKALTNAEGVYNIRVENSTGAILVFSYVGFTTKEVKISAAASVYNTKMETSIKGLNDVVVIGYGTVKRKDLTGSVGDVKMSDLEKAPVPSFEQALAGRVAGVQVSSFDGQPGSPLQIVIRGNNSVTQSNSPLFVIDGFPIENPVNNVINPEEIESMQVLKDASATAIYGARGANGVILITTKKGKIGAPVVKYQTWMGVSQNLKKQEMLSPYEFVKYSIEQNPGLYTPVYLSNGRKLEDYKNIKGIDWQDQVFRDAFMQNHSLSVRGGTDKTKYSFSGNVLGQDGIIINSAFKRYQGRISLDQIVSDKVRARLNVNYSSTKTNGTISNSTSTTGSPSGPTTSLMYSVWGYRPVTGDSTNDENLLDLPFDPNVDPLAEYRINPIISTKNEYNPVFNNTFSSNADIEIKPAKYFLLKISGGLIKSAIRREVFNNSNTRLGNPKSSTLGVNGSVRNEEMTNLLNENTLTYSRRFNKQHNLNILGGITMQKVNYYNYGFTSNMVPNESLGMSGLDEGIMSTSPTEKSSNALMSFLGRINYDYKSRYLFTVSFRADGSSKFSAENRWAYFPSGAFAWRIIDESFMKNIAVLSDAKLRIGYGLTGNNRVTDFAYLSSQQLYPYSGYSFGDSPVQGIIPNNLGNKDLKWETTEQTDIGLDLGFLNNRITLSTDYYKKNTRDLLLLATLAPTTGYANGYRNVGRVSNEGVEFTLNTINVQNKKFSWSTNFNISFNRNKVLQLNEGEPSLASRITWGNFNNAYPYIAIPGHPIALFYGFLFDGVYQYSDFNQQANGTYVLKDRVPNNGQPRTTVQPGYIKFKDINQDGQVDNSDLTIIGNPNPIHTGGFSNNFTYGAFDLNVFFQWSYGNDILNANRIEFEGGDVVRSYLNMFKSVEKRWTPENQTNELYKIGGQGPLVYSSRTIEDGSYLRLKTVALGYNMPSKLVSRAHIKALRLYASAQNLLTWTNYSGPDPEVSVRPSALTPGFDWSAYPNTRTITFGLDLTF</sequence>
<feature type="chain" id="PRO_5012568520" evidence="10">
    <location>
        <begin position="22"/>
        <end position="1051"/>
    </location>
</feature>
<evidence type="ECO:0000313" key="13">
    <source>
        <dbReference type="EMBL" id="SIO51612.1"/>
    </source>
</evidence>
<dbReference type="InterPro" id="IPR039426">
    <property type="entry name" value="TonB-dep_rcpt-like"/>
</dbReference>
<evidence type="ECO:0000256" key="1">
    <source>
        <dbReference type="ARBA" id="ARBA00004571"/>
    </source>
</evidence>
<dbReference type="Proteomes" id="UP000185003">
    <property type="component" value="Unassembled WGS sequence"/>
</dbReference>
<evidence type="ECO:0000259" key="12">
    <source>
        <dbReference type="Pfam" id="PF07715"/>
    </source>
</evidence>
<evidence type="ECO:0000313" key="14">
    <source>
        <dbReference type="Proteomes" id="UP000185003"/>
    </source>
</evidence>